<dbReference type="InterPro" id="IPR055370">
    <property type="entry name" value="Lsr2_DNA-bd"/>
</dbReference>
<dbReference type="RefSeq" id="WP_260724423.1">
    <property type="nucleotide sequence ID" value="NZ_BAAABS010000082.1"/>
</dbReference>
<feature type="compositionally biased region" description="Basic and acidic residues" evidence="2">
    <location>
        <begin position="67"/>
        <end position="84"/>
    </location>
</feature>
<accession>A0ABY5Z0U6</accession>
<evidence type="ECO:0000259" key="3">
    <source>
        <dbReference type="Pfam" id="PF11774"/>
    </source>
</evidence>
<feature type="region of interest" description="Disordered" evidence="2">
    <location>
        <begin position="65"/>
        <end position="84"/>
    </location>
</feature>
<dbReference type="Gene3D" id="4.10.320.10">
    <property type="entry name" value="E3-binding domain"/>
    <property type="match status" value="1"/>
</dbReference>
<keyword evidence="6" id="KW-1185">Reference proteome</keyword>
<sequence>MAKRVIHELIDDIDGKPAAESIVFALDGVQYEIDLSATNATKLRDAVAPFVAAATKIGRGGVVATSRGREVRGRSATRGDRDQNRAIREWAQGKGIEVSDRGRIKQDIVDRYHAEAGRQH</sequence>
<evidence type="ECO:0000256" key="2">
    <source>
        <dbReference type="SAM" id="MobiDB-lite"/>
    </source>
</evidence>
<feature type="domain" description="Lsr2 dimerization" evidence="3">
    <location>
        <begin position="1"/>
        <end position="58"/>
    </location>
</feature>
<feature type="domain" description="Lsr2 DNA-binding" evidence="4">
    <location>
        <begin position="80"/>
        <end position="114"/>
    </location>
</feature>
<dbReference type="EMBL" id="CP073721">
    <property type="protein sequence ID" value="UWZ35077.1"/>
    <property type="molecule type" value="Genomic_DNA"/>
</dbReference>
<dbReference type="Pfam" id="PF11774">
    <property type="entry name" value="Lsr2"/>
    <property type="match status" value="1"/>
</dbReference>
<reference evidence="5" key="1">
    <citation type="submission" date="2021-04" db="EMBL/GenBank/DDBJ databases">
        <title>Biosynthetic gene clusters of Dactylosporangioum roseum.</title>
        <authorList>
            <person name="Hartkoorn R.C."/>
            <person name="Beaudoing E."/>
            <person name="Hot D."/>
            <person name="Moureu S."/>
        </authorList>
    </citation>
    <scope>NUCLEOTIDE SEQUENCE</scope>
    <source>
        <strain evidence="5">NRRL B-16295</strain>
    </source>
</reference>
<name>A0ABY5Z0U6_9ACTN</name>
<protein>
    <submittedName>
        <fullName evidence="5">Lsr2 family protein</fullName>
    </submittedName>
</protein>
<dbReference type="InterPro" id="IPR036625">
    <property type="entry name" value="E3-bd_dom_sf"/>
</dbReference>
<dbReference type="InterPro" id="IPR042261">
    <property type="entry name" value="Lsr2-like_dimerization"/>
</dbReference>
<dbReference type="Pfam" id="PF23359">
    <property type="entry name" value="Lsr2_DNA-bd"/>
    <property type="match status" value="1"/>
</dbReference>
<keyword evidence="1" id="KW-0238">DNA-binding</keyword>
<proteinExistence type="predicted"/>
<dbReference type="Proteomes" id="UP001058271">
    <property type="component" value="Chromosome"/>
</dbReference>
<dbReference type="Gene3D" id="3.30.60.230">
    <property type="entry name" value="Lsr2, dimerization domain"/>
    <property type="match status" value="1"/>
</dbReference>
<evidence type="ECO:0000313" key="5">
    <source>
        <dbReference type="EMBL" id="UWZ35077.1"/>
    </source>
</evidence>
<gene>
    <name evidence="5" type="ORF">Drose_28520</name>
</gene>
<dbReference type="InterPro" id="IPR024412">
    <property type="entry name" value="Lsr2_dim_dom"/>
</dbReference>
<evidence type="ECO:0000259" key="4">
    <source>
        <dbReference type="Pfam" id="PF23359"/>
    </source>
</evidence>
<evidence type="ECO:0000313" key="6">
    <source>
        <dbReference type="Proteomes" id="UP001058271"/>
    </source>
</evidence>
<organism evidence="5 6">
    <name type="scientific">Dactylosporangium roseum</name>
    <dbReference type="NCBI Taxonomy" id="47989"/>
    <lineage>
        <taxon>Bacteria</taxon>
        <taxon>Bacillati</taxon>
        <taxon>Actinomycetota</taxon>
        <taxon>Actinomycetes</taxon>
        <taxon>Micromonosporales</taxon>
        <taxon>Micromonosporaceae</taxon>
        <taxon>Dactylosporangium</taxon>
    </lineage>
</organism>
<evidence type="ECO:0000256" key="1">
    <source>
        <dbReference type="ARBA" id="ARBA00023125"/>
    </source>
</evidence>